<feature type="chain" id="PRO_5014652118" description="Solute-binding protein family 3/N-terminal domain-containing protein" evidence="2">
    <location>
        <begin position="34"/>
        <end position="281"/>
    </location>
</feature>
<proteinExistence type="predicted"/>
<dbReference type="SUPFAM" id="SSF53850">
    <property type="entry name" value="Periplasmic binding protein-like II"/>
    <property type="match status" value="1"/>
</dbReference>
<comment type="caution">
    <text evidence="4">The sequence shown here is derived from an EMBL/GenBank/DDBJ whole genome shotgun (WGS) entry which is preliminary data.</text>
</comment>
<reference evidence="4 5" key="1">
    <citation type="submission" date="2017-09" db="EMBL/GenBank/DDBJ databases">
        <title>Biodiversity and function of Thalassospira species in the particle-attached aromatic-hydrocarbon-degrading consortia from the surface seawater of the China South Sea.</title>
        <authorList>
            <person name="Dong C."/>
            <person name="Lai Q."/>
            <person name="Shao Z."/>
        </authorList>
    </citation>
    <scope>NUCLEOTIDE SEQUENCE [LARGE SCALE GENOMIC DNA]</scope>
    <source>
        <strain evidence="4 5">139Z-12</strain>
    </source>
</reference>
<organism evidence="4 5">
    <name type="scientific">Thalassospira lohafexi</name>
    <dbReference type="NCBI Taxonomy" id="744227"/>
    <lineage>
        <taxon>Bacteria</taxon>
        <taxon>Pseudomonadati</taxon>
        <taxon>Pseudomonadota</taxon>
        <taxon>Alphaproteobacteria</taxon>
        <taxon>Rhodospirillales</taxon>
        <taxon>Thalassospiraceae</taxon>
        <taxon>Thalassospira</taxon>
    </lineage>
</organism>
<keyword evidence="5" id="KW-1185">Reference proteome</keyword>
<protein>
    <recommendedName>
        <fullName evidence="3">Solute-binding protein family 3/N-terminal domain-containing protein</fullName>
    </recommendedName>
</protein>
<evidence type="ECO:0000313" key="4">
    <source>
        <dbReference type="EMBL" id="PKR58646.1"/>
    </source>
</evidence>
<dbReference type="Proteomes" id="UP000233332">
    <property type="component" value="Unassembled WGS sequence"/>
</dbReference>
<evidence type="ECO:0000256" key="2">
    <source>
        <dbReference type="SAM" id="SignalP"/>
    </source>
</evidence>
<dbReference type="Gene3D" id="3.40.190.10">
    <property type="entry name" value="Periplasmic binding protein-like II"/>
    <property type="match status" value="2"/>
</dbReference>
<evidence type="ECO:0000256" key="1">
    <source>
        <dbReference type="ARBA" id="ARBA00022729"/>
    </source>
</evidence>
<dbReference type="InterPro" id="IPR001638">
    <property type="entry name" value="Solute-binding_3/MltF_N"/>
</dbReference>
<dbReference type="AlphaFoldDB" id="A0A2N3L7D0"/>
<dbReference type="RefSeq" id="WP_101301034.1">
    <property type="nucleotide sequence ID" value="NZ_NXGX01000003.1"/>
</dbReference>
<feature type="domain" description="Solute-binding protein family 3/N-terminal" evidence="3">
    <location>
        <begin position="46"/>
        <end position="266"/>
    </location>
</feature>
<evidence type="ECO:0000259" key="3">
    <source>
        <dbReference type="SMART" id="SM00062"/>
    </source>
</evidence>
<evidence type="ECO:0000313" key="5">
    <source>
        <dbReference type="Proteomes" id="UP000233332"/>
    </source>
</evidence>
<dbReference type="Pfam" id="PF00497">
    <property type="entry name" value="SBP_bac_3"/>
    <property type="match status" value="1"/>
</dbReference>
<dbReference type="PANTHER" id="PTHR35936:SF25">
    <property type="entry name" value="ABC TRANSPORTER SUBSTRATE-BINDING PROTEIN"/>
    <property type="match status" value="1"/>
</dbReference>
<dbReference type="SMART" id="SM00062">
    <property type="entry name" value="PBPb"/>
    <property type="match status" value="1"/>
</dbReference>
<keyword evidence="1 2" id="KW-0732">Signal</keyword>
<gene>
    <name evidence="4" type="ORF">COO92_07160</name>
</gene>
<accession>A0A2N3L7D0</accession>
<dbReference type="PANTHER" id="PTHR35936">
    <property type="entry name" value="MEMBRANE-BOUND LYTIC MUREIN TRANSGLYCOSYLASE F"/>
    <property type="match status" value="1"/>
</dbReference>
<dbReference type="EMBL" id="NXGX01000003">
    <property type="protein sequence ID" value="PKR58646.1"/>
    <property type="molecule type" value="Genomic_DNA"/>
</dbReference>
<sequence>MTAHLPAHILRLAFRTGVLGCLLVLHHLTPAMAQNSLISPPGDQTTVTLACNHFPPAKIADDTARPGYDVEVLRSAFATRNLTLITPFYPWKRAYFLAEAGLVDGLCSCSYLKERETDFLFSAPLGQEEIALFTTRSEILDTITTLEDARNMTIGVVSGYSTEVTARSANLDVITAHDEETLLNLMLSRRLDAVLSFKPPVEYAMHELQKRRPETVDIKSKVISTSPYYSCITRHTQNAGDLLKQLNIGLKIIQENGIYDKILGKYGISSGVKPDGPTFNR</sequence>
<feature type="signal peptide" evidence="2">
    <location>
        <begin position="1"/>
        <end position="33"/>
    </location>
</feature>
<name>A0A2N3L7D0_9PROT</name>